<evidence type="ECO:0000256" key="5">
    <source>
        <dbReference type="ARBA" id="ARBA00023040"/>
    </source>
</evidence>
<dbReference type="InParanoid" id="A0A6P8HXU7"/>
<dbReference type="RefSeq" id="XP_031557422.1">
    <property type="nucleotide sequence ID" value="XM_031701562.1"/>
</dbReference>
<feature type="region of interest" description="Disordered" evidence="10">
    <location>
        <begin position="333"/>
        <end position="365"/>
    </location>
</feature>
<dbReference type="CDD" id="cd00637">
    <property type="entry name" value="7tm_classA_rhodopsin-like"/>
    <property type="match status" value="1"/>
</dbReference>
<dbReference type="InterPro" id="IPR017452">
    <property type="entry name" value="GPCR_Rhodpsn_7TM"/>
</dbReference>
<feature type="transmembrane region" description="Helical" evidence="11">
    <location>
        <begin position="268"/>
        <end position="292"/>
    </location>
</feature>
<feature type="transmembrane region" description="Helical" evidence="11">
    <location>
        <begin position="48"/>
        <end position="69"/>
    </location>
</feature>
<dbReference type="Pfam" id="PF00001">
    <property type="entry name" value="7tm_1"/>
    <property type="match status" value="1"/>
</dbReference>
<evidence type="ECO:0000313" key="14">
    <source>
        <dbReference type="RefSeq" id="XP_031557422.1"/>
    </source>
</evidence>
<feature type="compositionally biased region" description="Basic and acidic residues" evidence="10">
    <location>
        <begin position="592"/>
        <end position="605"/>
    </location>
</feature>
<dbReference type="GO" id="GO:0004930">
    <property type="term" value="F:G protein-coupled receptor activity"/>
    <property type="evidence" value="ECO:0007669"/>
    <property type="project" value="UniProtKB-KW"/>
</dbReference>
<accession>A0A6P8HXU7</accession>
<dbReference type="Proteomes" id="UP000515163">
    <property type="component" value="Unplaced"/>
</dbReference>
<reference evidence="14" key="1">
    <citation type="submission" date="2025-08" db="UniProtKB">
        <authorList>
            <consortium name="RefSeq"/>
        </authorList>
    </citation>
    <scope>IDENTIFICATION</scope>
    <source>
        <tissue evidence="14">Tentacle</tissue>
    </source>
</reference>
<protein>
    <submittedName>
        <fullName evidence="14">Uncharacterized protein LOC116294038</fullName>
    </submittedName>
</protein>
<keyword evidence="5" id="KW-0297">G-protein coupled receptor</keyword>
<dbReference type="GO" id="GO:0005886">
    <property type="term" value="C:plasma membrane"/>
    <property type="evidence" value="ECO:0007669"/>
    <property type="project" value="UniProtKB-SubCell"/>
</dbReference>
<feature type="compositionally biased region" description="Basic and acidic residues" evidence="10">
    <location>
        <begin position="565"/>
        <end position="577"/>
    </location>
</feature>
<sequence length="605" mass="68533">MGKHGIENWSDCLIAVLVILLFCVTLLLNILALHYTYSKIRKPSNKKIPHLLVGALSLGGLGIAIFEYPPFIASRFQGEWLNDSGVCSFVAFIIVLFGNFTICLVVLMSLERLGAIVFPFYYKEHVDFRKAVIVLVLVIIYSILLASLPIFLDRIRLNVSTGVCTYAVDTHNTNTRIIVAVMVSHYIASIVLMFISNLVVVRTVSKLDKNTMSDEYSSRSGERKHHGGNACLNFAKMVGVLAFCYTVCWTVILMRILLLYVYGWSNYYYDQVVIVLTTFDPLINHCVCLWIMRKYRDGYASSMGSLVSCFKISDDGIWATTITRLSSMSRRSTYSRASTRSSSRQPSKPYVYKQVPQNIEANRPPDLLPDIEDQQKQFPVLNPEKEDKTSEKRVLDKRIYSDTNKEWSELIKELNAEKNEKSPRVSSEFQRSKIEAIMEVPQEGVSKHYKTKSKWLEIIQKHKAKNQGDLEKGKVDILEERSAGFDVTAGGSLQVGAQQYALKKKDNLPELLQEIKRETKSARPELLGCVEPGTSRDNDINPIPELLQDIKSNDEETTKTQNRRSSGDKESEQKDASSSEPKAEEDEQGPDAQKENQDKEENSQD</sequence>
<gene>
    <name evidence="14" type="primary">LOC116294038</name>
</gene>
<organism evidence="13 14">
    <name type="scientific">Actinia tenebrosa</name>
    <name type="common">Australian red waratah sea anemone</name>
    <dbReference type="NCBI Taxonomy" id="6105"/>
    <lineage>
        <taxon>Eukaryota</taxon>
        <taxon>Metazoa</taxon>
        <taxon>Cnidaria</taxon>
        <taxon>Anthozoa</taxon>
        <taxon>Hexacorallia</taxon>
        <taxon>Actiniaria</taxon>
        <taxon>Actiniidae</taxon>
        <taxon>Actinia</taxon>
    </lineage>
</organism>
<evidence type="ECO:0000256" key="6">
    <source>
        <dbReference type="ARBA" id="ARBA00023136"/>
    </source>
</evidence>
<dbReference type="PANTHER" id="PTHR11866">
    <property type="entry name" value="G-PROTEIN COUPLED RECEPTOR FAMILY 1 MEMBER"/>
    <property type="match status" value="1"/>
</dbReference>
<keyword evidence="4 11" id="KW-1133">Transmembrane helix</keyword>
<evidence type="ECO:0000256" key="4">
    <source>
        <dbReference type="ARBA" id="ARBA00022989"/>
    </source>
</evidence>
<keyword evidence="7" id="KW-0675">Receptor</keyword>
<feature type="transmembrane region" description="Helical" evidence="11">
    <location>
        <begin position="13"/>
        <end position="36"/>
    </location>
</feature>
<evidence type="ECO:0000256" key="7">
    <source>
        <dbReference type="ARBA" id="ARBA00023170"/>
    </source>
</evidence>
<dbReference type="InterPro" id="IPR000276">
    <property type="entry name" value="GPCR_Rhodpsn"/>
</dbReference>
<feature type="transmembrane region" description="Helical" evidence="11">
    <location>
        <begin position="89"/>
        <end position="110"/>
    </location>
</feature>
<keyword evidence="13" id="KW-1185">Reference proteome</keyword>
<dbReference type="InterPro" id="IPR008365">
    <property type="entry name" value="Prostanoid_rcpt"/>
</dbReference>
<proteinExistence type="predicted"/>
<evidence type="ECO:0000256" key="11">
    <source>
        <dbReference type="SAM" id="Phobius"/>
    </source>
</evidence>
<keyword evidence="9" id="KW-0807">Transducer</keyword>
<feature type="compositionally biased region" description="Low complexity" evidence="10">
    <location>
        <begin position="333"/>
        <end position="347"/>
    </location>
</feature>
<keyword evidence="8" id="KW-0325">Glycoprotein</keyword>
<dbReference type="KEGG" id="aten:116294038"/>
<keyword evidence="2" id="KW-1003">Cell membrane</keyword>
<feature type="domain" description="G-protein coupled receptors family 1 profile" evidence="12">
    <location>
        <begin position="28"/>
        <end position="288"/>
    </location>
</feature>
<dbReference type="OrthoDB" id="5959154at2759"/>
<feature type="transmembrane region" description="Helical" evidence="11">
    <location>
        <begin position="131"/>
        <end position="152"/>
    </location>
</feature>
<evidence type="ECO:0000256" key="1">
    <source>
        <dbReference type="ARBA" id="ARBA00004651"/>
    </source>
</evidence>
<dbReference type="SUPFAM" id="SSF81321">
    <property type="entry name" value="Family A G protein-coupled receptor-like"/>
    <property type="match status" value="1"/>
</dbReference>
<comment type="subcellular location">
    <subcellularLocation>
        <location evidence="1">Cell membrane</location>
        <topology evidence="1">Multi-pass membrane protein</topology>
    </subcellularLocation>
</comment>
<evidence type="ECO:0000256" key="3">
    <source>
        <dbReference type="ARBA" id="ARBA00022692"/>
    </source>
</evidence>
<evidence type="ECO:0000256" key="2">
    <source>
        <dbReference type="ARBA" id="ARBA00022475"/>
    </source>
</evidence>
<feature type="region of interest" description="Disordered" evidence="10">
    <location>
        <begin position="518"/>
        <end position="605"/>
    </location>
</feature>
<keyword evidence="6 11" id="KW-0472">Membrane</keyword>
<feature type="transmembrane region" description="Helical" evidence="11">
    <location>
        <begin position="240"/>
        <end position="262"/>
    </location>
</feature>
<keyword evidence="3 11" id="KW-0812">Transmembrane</keyword>
<evidence type="ECO:0000259" key="12">
    <source>
        <dbReference type="PROSITE" id="PS50262"/>
    </source>
</evidence>
<evidence type="ECO:0000256" key="10">
    <source>
        <dbReference type="SAM" id="MobiDB-lite"/>
    </source>
</evidence>
<dbReference type="GeneID" id="116294038"/>
<dbReference type="Gene3D" id="1.20.1070.10">
    <property type="entry name" value="Rhodopsin 7-helix transmembrane proteins"/>
    <property type="match status" value="1"/>
</dbReference>
<evidence type="ECO:0000256" key="9">
    <source>
        <dbReference type="ARBA" id="ARBA00023224"/>
    </source>
</evidence>
<evidence type="ECO:0000256" key="8">
    <source>
        <dbReference type="ARBA" id="ARBA00023180"/>
    </source>
</evidence>
<feature type="transmembrane region" description="Helical" evidence="11">
    <location>
        <begin position="177"/>
        <end position="200"/>
    </location>
</feature>
<evidence type="ECO:0000313" key="13">
    <source>
        <dbReference type="Proteomes" id="UP000515163"/>
    </source>
</evidence>
<dbReference type="PROSITE" id="PS50262">
    <property type="entry name" value="G_PROTEIN_RECEP_F1_2"/>
    <property type="match status" value="1"/>
</dbReference>
<name>A0A6P8HXU7_ACTTE</name>
<dbReference type="AlphaFoldDB" id="A0A6P8HXU7"/>